<dbReference type="EMBL" id="LT985239">
    <property type="protein sequence ID" value="SPD97757.1"/>
    <property type="molecule type" value="Genomic_DNA"/>
</dbReference>
<keyword evidence="2" id="KW-0614">Plasmid</keyword>
<organism evidence="2 3">
    <name type="scientific">Escherichia coli</name>
    <dbReference type="NCBI Taxonomy" id="562"/>
    <lineage>
        <taxon>Bacteria</taxon>
        <taxon>Pseudomonadati</taxon>
        <taxon>Pseudomonadota</taxon>
        <taxon>Gammaproteobacteria</taxon>
        <taxon>Enterobacterales</taxon>
        <taxon>Enterobacteriaceae</taxon>
        <taxon>Escherichia</taxon>
    </lineage>
</organism>
<feature type="transmembrane region" description="Helical" evidence="1">
    <location>
        <begin position="50"/>
        <end position="70"/>
    </location>
</feature>
<accession>A0A2P9E2Z7</accession>
<feature type="transmembrane region" description="Helical" evidence="1">
    <location>
        <begin position="77"/>
        <end position="93"/>
    </location>
</feature>
<evidence type="ECO:0000256" key="1">
    <source>
        <dbReference type="SAM" id="Phobius"/>
    </source>
</evidence>
<protein>
    <submittedName>
        <fullName evidence="2">Uncharacterized protein</fullName>
    </submittedName>
</protein>
<sequence>MKDNIYQFPVGEQKNAFKNAVSTKRRKEQRNKAISKTGALLRRFLDWSFFLLRLGLATGLHIVICLPFAALIALRKPIFWIGGLICVITYYHLDHQFYSDKNYTIPFLVSAWILSFVSSPVLAFLNTRMPFHHLLGLESTEEKSHTETEC</sequence>
<feature type="transmembrane region" description="Helical" evidence="1">
    <location>
        <begin position="105"/>
        <end position="125"/>
    </location>
</feature>
<dbReference type="AlphaFoldDB" id="A0A2P9E2Z7"/>
<geneLocation type="plasmid" evidence="3">
    <name>rcs29_pii</name>
</geneLocation>
<keyword evidence="1" id="KW-0472">Membrane</keyword>
<keyword evidence="1" id="KW-0812">Transmembrane</keyword>
<gene>
    <name evidence="2" type="ORF">RCS29_PII0002</name>
</gene>
<keyword evidence="1" id="KW-1133">Transmembrane helix</keyword>
<name>A0A2P9E2Z7_ECOLX</name>
<proteinExistence type="predicted"/>
<dbReference type="RefSeq" id="WP_021533557.1">
    <property type="nucleotide sequence ID" value="NZ_CAXJKM010000004.1"/>
</dbReference>
<evidence type="ECO:0000313" key="3">
    <source>
        <dbReference type="Proteomes" id="UP000308292"/>
    </source>
</evidence>
<reference evidence="3" key="1">
    <citation type="submission" date="2018-02" db="EMBL/GenBank/DDBJ databases">
        <authorList>
            <person name="Cea G.-C."/>
            <person name="William W."/>
        </authorList>
    </citation>
    <scope>NUCLEOTIDE SEQUENCE [LARGE SCALE GENOMIC DNA]</scope>
    <source>
        <strain evidence="3">692</strain>
        <plasmid evidence="3">rcs29_pii</plasmid>
    </source>
</reference>
<dbReference type="Proteomes" id="UP000308292">
    <property type="component" value="Plasmid RCS29_pII"/>
</dbReference>
<evidence type="ECO:0000313" key="2">
    <source>
        <dbReference type="EMBL" id="SPD97757.1"/>
    </source>
</evidence>